<dbReference type="Gene3D" id="1.10.4080.10">
    <property type="entry name" value="ADP-ribosylation/Crystallin J1"/>
    <property type="match status" value="1"/>
</dbReference>
<comment type="caution">
    <text evidence="13">The sequence shown here is derived from an EMBL/GenBank/DDBJ whole genome shotgun (WGS) entry which is preliminary data.</text>
</comment>
<dbReference type="Proteomes" id="UP001302321">
    <property type="component" value="Unassembled WGS sequence"/>
</dbReference>
<evidence type="ECO:0000256" key="11">
    <source>
        <dbReference type="ARBA" id="ARBA00049015"/>
    </source>
</evidence>
<keyword evidence="3" id="KW-0378">Hydrolase</keyword>
<dbReference type="InterPro" id="IPR050792">
    <property type="entry name" value="ADP-ribosylglycohydrolase"/>
</dbReference>
<feature type="binding site" evidence="12">
    <location>
        <position position="68"/>
    </location>
    <ligand>
        <name>Mg(2+)</name>
        <dbReference type="ChEBI" id="CHEBI:18420"/>
        <label>1</label>
    </ligand>
</feature>
<keyword evidence="12" id="KW-0479">Metal-binding</keyword>
<evidence type="ECO:0000313" key="14">
    <source>
        <dbReference type="Proteomes" id="UP001302321"/>
    </source>
</evidence>
<feature type="binding site" evidence="12">
    <location>
        <position position="322"/>
    </location>
    <ligand>
        <name>Mg(2+)</name>
        <dbReference type="ChEBI" id="CHEBI:18420"/>
        <label>1</label>
    </ligand>
</feature>
<comment type="cofactor">
    <cofactor evidence="12">
        <name>Mg(2+)</name>
        <dbReference type="ChEBI" id="CHEBI:18420"/>
    </cofactor>
    <text evidence="12">Binds 2 magnesium ions per subunit.</text>
</comment>
<dbReference type="GO" id="GO:0046872">
    <property type="term" value="F:metal ion binding"/>
    <property type="evidence" value="ECO:0007669"/>
    <property type="project" value="UniProtKB-KW"/>
</dbReference>
<evidence type="ECO:0000313" key="13">
    <source>
        <dbReference type="EMBL" id="KAK4173022.1"/>
    </source>
</evidence>
<evidence type="ECO:0000256" key="4">
    <source>
        <dbReference type="ARBA" id="ARBA00041057"/>
    </source>
</evidence>
<evidence type="ECO:0000256" key="2">
    <source>
        <dbReference type="ARBA" id="ARBA00012255"/>
    </source>
</evidence>
<feature type="binding site" evidence="12">
    <location>
        <position position="67"/>
    </location>
    <ligand>
        <name>Mg(2+)</name>
        <dbReference type="ChEBI" id="CHEBI:18420"/>
        <label>1</label>
    </ligand>
</feature>
<comment type="catalytic activity">
    <reaction evidence="11">
        <text>alpha-NAD(+) + H2O = ADP-D-ribose + nicotinamide + H(+)</text>
        <dbReference type="Rhea" id="RHEA:68792"/>
        <dbReference type="ChEBI" id="CHEBI:15377"/>
        <dbReference type="ChEBI" id="CHEBI:15378"/>
        <dbReference type="ChEBI" id="CHEBI:17154"/>
        <dbReference type="ChEBI" id="CHEBI:57967"/>
        <dbReference type="ChEBI" id="CHEBI:77017"/>
    </reaction>
</comment>
<reference evidence="13" key="1">
    <citation type="journal article" date="2023" name="Mol. Phylogenet. Evol.">
        <title>Genome-scale phylogeny and comparative genomics of the fungal order Sordariales.</title>
        <authorList>
            <person name="Hensen N."/>
            <person name="Bonometti L."/>
            <person name="Westerberg I."/>
            <person name="Brannstrom I.O."/>
            <person name="Guillou S."/>
            <person name="Cros-Aarteil S."/>
            <person name="Calhoun S."/>
            <person name="Haridas S."/>
            <person name="Kuo A."/>
            <person name="Mondo S."/>
            <person name="Pangilinan J."/>
            <person name="Riley R."/>
            <person name="LaButti K."/>
            <person name="Andreopoulos B."/>
            <person name="Lipzen A."/>
            <person name="Chen C."/>
            <person name="Yan M."/>
            <person name="Daum C."/>
            <person name="Ng V."/>
            <person name="Clum A."/>
            <person name="Steindorff A."/>
            <person name="Ohm R.A."/>
            <person name="Martin F."/>
            <person name="Silar P."/>
            <person name="Natvig D.O."/>
            <person name="Lalanne C."/>
            <person name="Gautier V."/>
            <person name="Ament-Velasquez S.L."/>
            <person name="Kruys A."/>
            <person name="Hutchinson M.I."/>
            <person name="Powell A.J."/>
            <person name="Barry K."/>
            <person name="Miller A.N."/>
            <person name="Grigoriev I.V."/>
            <person name="Debuchy R."/>
            <person name="Gladieux P."/>
            <person name="Hiltunen Thoren M."/>
            <person name="Johannesson H."/>
        </authorList>
    </citation>
    <scope>NUCLEOTIDE SEQUENCE</scope>
    <source>
        <strain evidence="13">CBS 892.96</strain>
    </source>
</reference>
<evidence type="ECO:0000256" key="12">
    <source>
        <dbReference type="PIRSR" id="PIRSR605502-1"/>
    </source>
</evidence>
<comment type="similarity">
    <text evidence="1">Belongs to the ADP-ribosylglycohydrolase family.</text>
</comment>
<feature type="binding site" evidence="12">
    <location>
        <position position="320"/>
    </location>
    <ligand>
        <name>Mg(2+)</name>
        <dbReference type="ChEBI" id="CHEBI:18420"/>
        <label>1</label>
    </ligand>
</feature>
<sequence>MSTAAVQEDKRDPAHVLGALLGVHAGDSLGATLEFMSWEEIQRKFPSPLRDIIGGGHFGWKAGAATDDTDLTRAVLLAYYAEAKEKAGHKDHKHQHPKGEGVVEKAAWYFVDWFEGRDWPGRVKGAKPSDIGGATAQGILTFKAYGDVKKSGAGEGRAGNGSLMRCIPTALFQLDPDKMVDESMAISAVTHDDSSCVVGCVAYNAMVRSLVEGKTADEAWQAGMEALKGVGEREKRGGRGGGRIESAVGKVQRTMEGGRHRVKLNDFALNGPRSARNFRDELPRGASGYVLESLKLGVAAMFDPRPLEDVLVDVVRIGRDTDTNGAIAGGLLGARDGAEAIPLRWREKLQHGREFAELVEYLLSPS</sequence>
<dbReference type="EC" id="3.2.1.143" evidence="2"/>
<dbReference type="SUPFAM" id="SSF101478">
    <property type="entry name" value="ADP-ribosylglycohydrolase"/>
    <property type="match status" value="1"/>
</dbReference>
<evidence type="ECO:0000256" key="6">
    <source>
        <dbReference type="ARBA" id="ARBA00042471"/>
    </source>
</evidence>
<accession>A0AAN6W2C8</accession>
<keyword evidence="14" id="KW-1185">Reference proteome</keyword>
<reference evidence="13" key="2">
    <citation type="submission" date="2023-05" db="EMBL/GenBank/DDBJ databases">
        <authorList>
            <consortium name="Lawrence Berkeley National Laboratory"/>
            <person name="Steindorff A."/>
            <person name="Hensen N."/>
            <person name="Bonometti L."/>
            <person name="Westerberg I."/>
            <person name="Brannstrom I.O."/>
            <person name="Guillou S."/>
            <person name="Cros-Aarteil S."/>
            <person name="Calhoun S."/>
            <person name="Haridas S."/>
            <person name="Kuo A."/>
            <person name="Mondo S."/>
            <person name="Pangilinan J."/>
            <person name="Riley R."/>
            <person name="Labutti K."/>
            <person name="Andreopoulos B."/>
            <person name="Lipzen A."/>
            <person name="Chen C."/>
            <person name="Yanf M."/>
            <person name="Daum C."/>
            <person name="Ng V."/>
            <person name="Clum A."/>
            <person name="Ohm R."/>
            <person name="Martin F."/>
            <person name="Silar P."/>
            <person name="Natvig D."/>
            <person name="Lalanne C."/>
            <person name="Gautier V."/>
            <person name="Ament-Velasquez S.L."/>
            <person name="Kruys A."/>
            <person name="Hutchinson M.I."/>
            <person name="Powell A.J."/>
            <person name="Barry K."/>
            <person name="Miller A.N."/>
            <person name="Grigoriev I.V."/>
            <person name="Debuchy R."/>
            <person name="Gladieux P."/>
            <person name="Thoren M.H."/>
            <person name="Johannesson H."/>
        </authorList>
    </citation>
    <scope>NUCLEOTIDE SEQUENCE</scope>
    <source>
        <strain evidence="13">CBS 892.96</strain>
    </source>
</reference>
<dbReference type="PANTHER" id="PTHR16222:SF24">
    <property type="entry name" value="ADP-RIBOSYLHYDROLASE ARH3"/>
    <property type="match status" value="1"/>
</dbReference>
<proteinExistence type="inferred from homology"/>
<dbReference type="GO" id="GO:0004649">
    <property type="term" value="F:poly(ADP-ribose) glycohydrolase activity"/>
    <property type="evidence" value="ECO:0007669"/>
    <property type="project" value="UniProtKB-EC"/>
</dbReference>
<dbReference type="PANTHER" id="PTHR16222">
    <property type="entry name" value="ADP-RIBOSYLGLYCOHYDROLASE"/>
    <property type="match status" value="1"/>
</dbReference>
<protein>
    <recommendedName>
        <fullName evidence="4">ADP-ribosylhydrolase ARH3</fullName>
        <ecNumber evidence="2">3.2.1.143</ecNumber>
    </recommendedName>
    <alternativeName>
        <fullName evidence="5">ADP-ribose glycohydrolase ARH3</fullName>
    </alternativeName>
    <alternativeName>
        <fullName evidence="6">ADP-ribosylhydrolase 3</fullName>
    </alternativeName>
    <alternativeName>
        <fullName evidence="9">O-acetyl-ADP-ribose deacetylase ARH3</fullName>
    </alternativeName>
    <alternativeName>
        <fullName evidence="10">Poly(ADP-ribose) glycohydrolase ARH3</fullName>
    </alternativeName>
    <alternativeName>
        <fullName evidence="8">[Protein ADP-ribosylarginine] hydrolase-like protein 2</fullName>
    </alternativeName>
    <alternativeName>
        <fullName evidence="7">[Protein ADP-ribosylserine] hydrolase</fullName>
    </alternativeName>
</protein>
<feature type="binding site" evidence="12">
    <location>
        <position position="323"/>
    </location>
    <ligand>
        <name>Mg(2+)</name>
        <dbReference type="ChEBI" id="CHEBI:18420"/>
        <label>1</label>
    </ligand>
</feature>
<evidence type="ECO:0000256" key="7">
    <source>
        <dbReference type="ARBA" id="ARBA00042722"/>
    </source>
</evidence>
<evidence type="ECO:0000256" key="9">
    <source>
        <dbReference type="ARBA" id="ARBA00043187"/>
    </source>
</evidence>
<evidence type="ECO:0000256" key="1">
    <source>
        <dbReference type="ARBA" id="ARBA00010702"/>
    </source>
</evidence>
<dbReference type="InterPro" id="IPR005502">
    <property type="entry name" value="Ribosyl_crysJ1"/>
</dbReference>
<dbReference type="Pfam" id="PF03747">
    <property type="entry name" value="ADP_ribosyl_GH"/>
    <property type="match status" value="1"/>
</dbReference>
<evidence type="ECO:0000256" key="5">
    <source>
        <dbReference type="ARBA" id="ARBA00042398"/>
    </source>
</evidence>
<evidence type="ECO:0000256" key="3">
    <source>
        <dbReference type="ARBA" id="ARBA00022801"/>
    </source>
</evidence>
<dbReference type="EMBL" id="MU866374">
    <property type="protein sequence ID" value="KAK4173022.1"/>
    <property type="molecule type" value="Genomic_DNA"/>
</dbReference>
<dbReference type="InterPro" id="IPR036705">
    <property type="entry name" value="Ribosyl_crysJ1_sf"/>
</dbReference>
<gene>
    <name evidence="13" type="ORF">QBC36DRAFT_64355</name>
</gene>
<dbReference type="AlphaFoldDB" id="A0AAN6W2C8"/>
<evidence type="ECO:0000256" key="8">
    <source>
        <dbReference type="ARBA" id="ARBA00042850"/>
    </source>
</evidence>
<name>A0AAN6W2C8_9PEZI</name>
<feature type="binding site" evidence="12">
    <location>
        <position position="66"/>
    </location>
    <ligand>
        <name>Mg(2+)</name>
        <dbReference type="ChEBI" id="CHEBI:18420"/>
        <label>1</label>
    </ligand>
</feature>
<organism evidence="13 14">
    <name type="scientific">Triangularia setosa</name>
    <dbReference type="NCBI Taxonomy" id="2587417"/>
    <lineage>
        <taxon>Eukaryota</taxon>
        <taxon>Fungi</taxon>
        <taxon>Dikarya</taxon>
        <taxon>Ascomycota</taxon>
        <taxon>Pezizomycotina</taxon>
        <taxon>Sordariomycetes</taxon>
        <taxon>Sordariomycetidae</taxon>
        <taxon>Sordariales</taxon>
        <taxon>Podosporaceae</taxon>
        <taxon>Triangularia</taxon>
    </lineage>
</organism>
<evidence type="ECO:0000256" key="10">
    <source>
        <dbReference type="ARBA" id="ARBA00043193"/>
    </source>
</evidence>
<keyword evidence="12" id="KW-0460">Magnesium</keyword>